<evidence type="ECO:0000259" key="1">
    <source>
        <dbReference type="Pfam" id="PF18885"/>
    </source>
</evidence>
<feature type="domain" description="DUF5648" evidence="1">
    <location>
        <begin position="2"/>
        <end position="78"/>
    </location>
</feature>
<protein>
    <recommendedName>
        <fullName evidence="1">DUF5648 domain-containing protein</fullName>
    </recommendedName>
</protein>
<dbReference type="InterPro" id="IPR043708">
    <property type="entry name" value="DUF5648"/>
</dbReference>
<gene>
    <name evidence="2" type="ORF">DF947_16025</name>
</gene>
<evidence type="ECO:0000313" key="2">
    <source>
        <dbReference type="EMBL" id="PWS31097.1"/>
    </source>
</evidence>
<comment type="caution">
    <text evidence="2">The sequence shown here is derived from an EMBL/GenBank/DDBJ whole genome shotgun (WGS) entry which is preliminary data.</text>
</comment>
<evidence type="ECO:0000313" key="3">
    <source>
        <dbReference type="Proteomes" id="UP000245391"/>
    </source>
</evidence>
<proteinExistence type="predicted"/>
<keyword evidence="3" id="KW-1185">Reference proteome</keyword>
<organism evidence="2 3">
    <name type="scientific">Pedobacter paludis</name>
    <dbReference type="NCBI Taxonomy" id="2203212"/>
    <lineage>
        <taxon>Bacteria</taxon>
        <taxon>Pseudomonadati</taxon>
        <taxon>Bacteroidota</taxon>
        <taxon>Sphingobacteriia</taxon>
        <taxon>Sphingobacteriales</taxon>
        <taxon>Sphingobacteriaceae</taxon>
        <taxon>Pedobacter</taxon>
    </lineage>
</organism>
<name>A0A317EZ66_9SPHI</name>
<accession>A0A317EZ66</accession>
<dbReference type="OrthoDB" id="1038436at2"/>
<reference evidence="3" key="1">
    <citation type="submission" date="2018-05" db="EMBL/GenBank/DDBJ databases">
        <title>Pedobacter paludis sp. nov., isolated from wetland soil.</title>
        <authorList>
            <person name="Zhang Y."/>
        </authorList>
    </citation>
    <scope>NUCLEOTIDE SEQUENCE [LARGE SCALE GENOMIC DNA]</scope>
    <source>
        <strain evidence="3">R-8</strain>
    </source>
</reference>
<dbReference type="Proteomes" id="UP000245391">
    <property type="component" value="Unassembled WGS sequence"/>
</dbReference>
<sequence>MPIYRYYNAGNGDHYYTLNQGNYSGYQYEGILGYAYSVSANNTNPVYSYYNRYNGDHYLSTSTTIPSNYIREGVAFYLVKK</sequence>
<dbReference type="RefSeq" id="WP_109931043.1">
    <property type="nucleotide sequence ID" value="NZ_QGNY01000005.1"/>
</dbReference>
<dbReference type="Pfam" id="PF18885">
    <property type="entry name" value="DUF5648"/>
    <property type="match status" value="1"/>
</dbReference>
<dbReference type="EMBL" id="QGNY01000005">
    <property type="protein sequence ID" value="PWS31097.1"/>
    <property type="molecule type" value="Genomic_DNA"/>
</dbReference>
<dbReference type="AlphaFoldDB" id="A0A317EZ66"/>